<evidence type="ECO:0000256" key="1">
    <source>
        <dbReference type="SAM" id="MobiDB-lite"/>
    </source>
</evidence>
<evidence type="ECO:0000313" key="2">
    <source>
        <dbReference type="EMBL" id="KAG7087100.1"/>
    </source>
</evidence>
<reference evidence="2" key="1">
    <citation type="journal article" date="2021" name="Genome Biol. Evol.">
        <title>The assembled and annotated genome of the fairy-ring fungus Marasmius oreades.</title>
        <authorList>
            <person name="Hiltunen M."/>
            <person name="Ament-Velasquez S.L."/>
            <person name="Johannesson H."/>
        </authorList>
    </citation>
    <scope>NUCLEOTIDE SEQUENCE</scope>
    <source>
        <strain evidence="2">03SP1</strain>
    </source>
</reference>
<dbReference type="AlphaFoldDB" id="A0A9P7RPV6"/>
<feature type="compositionally biased region" description="Acidic residues" evidence="1">
    <location>
        <begin position="118"/>
        <end position="128"/>
    </location>
</feature>
<comment type="caution">
    <text evidence="2">The sequence shown here is derived from an EMBL/GenBank/DDBJ whole genome shotgun (WGS) entry which is preliminary data.</text>
</comment>
<accession>A0A9P7RPV6</accession>
<organism evidence="2 3">
    <name type="scientific">Marasmius oreades</name>
    <name type="common">fairy-ring Marasmius</name>
    <dbReference type="NCBI Taxonomy" id="181124"/>
    <lineage>
        <taxon>Eukaryota</taxon>
        <taxon>Fungi</taxon>
        <taxon>Dikarya</taxon>
        <taxon>Basidiomycota</taxon>
        <taxon>Agaricomycotina</taxon>
        <taxon>Agaricomycetes</taxon>
        <taxon>Agaricomycetidae</taxon>
        <taxon>Agaricales</taxon>
        <taxon>Marasmiineae</taxon>
        <taxon>Marasmiaceae</taxon>
        <taxon>Marasmius</taxon>
    </lineage>
</organism>
<dbReference type="KEGG" id="more:E1B28_013081"/>
<name>A0A9P7RPV6_9AGAR</name>
<gene>
    <name evidence="2" type="ORF">E1B28_013081</name>
</gene>
<feature type="compositionally biased region" description="Basic and acidic residues" evidence="1">
    <location>
        <begin position="129"/>
        <end position="153"/>
    </location>
</feature>
<sequence>MCGWYSREQIGIEIAYTSLKFQNSPGLRLQAHLDLVIQWANPFLSLLQLCGSISQLWLLTSGPSSCPTDPAALQVVQGVEDEEVDDGLDELVEDFHDIGIVDTTAVDHYLAEVLDEDAGEGNDDEEGHENEAENSGERKTTNNESAAHDKREESDDITFKWVVPCSVEPSR</sequence>
<keyword evidence="3" id="KW-1185">Reference proteome</keyword>
<evidence type="ECO:0000313" key="3">
    <source>
        <dbReference type="Proteomes" id="UP001049176"/>
    </source>
</evidence>
<dbReference type="RefSeq" id="XP_043003571.1">
    <property type="nucleotide sequence ID" value="XM_043158227.1"/>
</dbReference>
<dbReference type="EMBL" id="CM032189">
    <property type="protein sequence ID" value="KAG7087100.1"/>
    <property type="molecule type" value="Genomic_DNA"/>
</dbReference>
<feature type="region of interest" description="Disordered" evidence="1">
    <location>
        <begin position="118"/>
        <end position="158"/>
    </location>
</feature>
<dbReference type="Proteomes" id="UP001049176">
    <property type="component" value="Chromosome 9"/>
</dbReference>
<dbReference type="GeneID" id="66082156"/>
<proteinExistence type="predicted"/>
<protein>
    <submittedName>
        <fullName evidence="2">Uncharacterized protein</fullName>
    </submittedName>
</protein>